<proteinExistence type="predicted"/>
<protein>
    <recommendedName>
        <fullName evidence="2">PH domain-containing protein</fullName>
    </recommendedName>
</protein>
<dbReference type="PROSITE" id="PS50003">
    <property type="entry name" value="PH_DOMAIN"/>
    <property type="match status" value="1"/>
</dbReference>
<feature type="compositionally biased region" description="Low complexity" evidence="1">
    <location>
        <begin position="1805"/>
        <end position="1817"/>
    </location>
</feature>
<evidence type="ECO:0000313" key="4">
    <source>
        <dbReference type="Proteomes" id="UP000703661"/>
    </source>
</evidence>
<comment type="caution">
    <text evidence="3">The sequence shown here is derived from an EMBL/GenBank/DDBJ whole genome shotgun (WGS) entry which is preliminary data.</text>
</comment>
<feature type="region of interest" description="Disordered" evidence="1">
    <location>
        <begin position="1"/>
        <end position="106"/>
    </location>
</feature>
<evidence type="ECO:0000313" key="3">
    <source>
        <dbReference type="EMBL" id="KAG0009724.1"/>
    </source>
</evidence>
<dbReference type="SMART" id="SM00233">
    <property type="entry name" value="PH"/>
    <property type="match status" value="1"/>
</dbReference>
<dbReference type="InterPro" id="IPR001849">
    <property type="entry name" value="PH_domain"/>
</dbReference>
<feature type="region of interest" description="Disordered" evidence="1">
    <location>
        <begin position="1794"/>
        <end position="1867"/>
    </location>
</feature>
<feature type="region of interest" description="Disordered" evidence="1">
    <location>
        <begin position="778"/>
        <end position="900"/>
    </location>
</feature>
<feature type="region of interest" description="Disordered" evidence="1">
    <location>
        <begin position="1163"/>
        <end position="1186"/>
    </location>
</feature>
<feature type="region of interest" description="Disordered" evidence="1">
    <location>
        <begin position="272"/>
        <end position="304"/>
    </location>
</feature>
<keyword evidence="4" id="KW-1185">Reference proteome</keyword>
<accession>A0A9P6MQ85</accession>
<feature type="compositionally biased region" description="Polar residues" evidence="1">
    <location>
        <begin position="820"/>
        <end position="829"/>
    </location>
</feature>
<reference evidence="3" key="1">
    <citation type="journal article" date="2020" name="Fungal Divers.">
        <title>Resolving the Mortierellaceae phylogeny through synthesis of multi-gene phylogenetics and phylogenomics.</title>
        <authorList>
            <person name="Vandepol N."/>
            <person name="Liber J."/>
            <person name="Desiro A."/>
            <person name="Na H."/>
            <person name="Kennedy M."/>
            <person name="Barry K."/>
            <person name="Grigoriev I.V."/>
            <person name="Miller A.N."/>
            <person name="O'Donnell K."/>
            <person name="Stajich J.E."/>
            <person name="Bonito G."/>
        </authorList>
    </citation>
    <scope>NUCLEOTIDE SEQUENCE</scope>
    <source>
        <strain evidence="3">NRRL 2769</strain>
    </source>
</reference>
<gene>
    <name evidence="3" type="ORF">BGZ80_002126</name>
</gene>
<feature type="region of interest" description="Disordered" evidence="1">
    <location>
        <begin position="1314"/>
        <end position="1344"/>
    </location>
</feature>
<feature type="region of interest" description="Disordered" evidence="1">
    <location>
        <begin position="917"/>
        <end position="936"/>
    </location>
</feature>
<dbReference type="CDD" id="cd00821">
    <property type="entry name" value="PH"/>
    <property type="match status" value="1"/>
</dbReference>
<feature type="compositionally biased region" description="Low complexity" evidence="1">
    <location>
        <begin position="1366"/>
        <end position="1377"/>
    </location>
</feature>
<feature type="compositionally biased region" description="Polar residues" evidence="1">
    <location>
        <begin position="1314"/>
        <end position="1341"/>
    </location>
</feature>
<feature type="compositionally biased region" description="Low complexity" evidence="1">
    <location>
        <begin position="27"/>
        <end position="41"/>
    </location>
</feature>
<feature type="compositionally biased region" description="Polar residues" evidence="1">
    <location>
        <begin position="272"/>
        <end position="284"/>
    </location>
</feature>
<organism evidence="3 4">
    <name type="scientific">Entomortierella chlamydospora</name>
    <dbReference type="NCBI Taxonomy" id="101097"/>
    <lineage>
        <taxon>Eukaryota</taxon>
        <taxon>Fungi</taxon>
        <taxon>Fungi incertae sedis</taxon>
        <taxon>Mucoromycota</taxon>
        <taxon>Mortierellomycotina</taxon>
        <taxon>Mortierellomycetes</taxon>
        <taxon>Mortierellales</taxon>
        <taxon>Mortierellaceae</taxon>
        <taxon>Entomortierella</taxon>
    </lineage>
</organism>
<dbReference type="Gene3D" id="2.30.29.30">
    <property type="entry name" value="Pleckstrin-homology domain (PH domain)/Phosphotyrosine-binding domain (PTB)"/>
    <property type="match status" value="1"/>
</dbReference>
<feature type="compositionally biased region" description="Polar residues" evidence="1">
    <location>
        <begin position="846"/>
        <end position="860"/>
    </location>
</feature>
<feature type="domain" description="PH" evidence="2">
    <location>
        <begin position="529"/>
        <end position="657"/>
    </location>
</feature>
<evidence type="ECO:0000256" key="1">
    <source>
        <dbReference type="SAM" id="MobiDB-lite"/>
    </source>
</evidence>
<dbReference type="EMBL" id="JAAAID010001515">
    <property type="protein sequence ID" value="KAG0009724.1"/>
    <property type="molecule type" value="Genomic_DNA"/>
</dbReference>
<feature type="region of interest" description="Disordered" evidence="1">
    <location>
        <begin position="323"/>
        <end position="371"/>
    </location>
</feature>
<feature type="region of interest" description="Disordered" evidence="1">
    <location>
        <begin position="1359"/>
        <end position="1393"/>
    </location>
</feature>
<feature type="compositionally biased region" description="Polar residues" evidence="1">
    <location>
        <begin position="1217"/>
        <end position="1227"/>
    </location>
</feature>
<feature type="compositionally biased region" description="Acidic residues" evidence="1">
    <location>
        <begin position="288"/>
        <end position="304"/>
    </location>
</feature>
<feature type="compositionally biased region" description="Polar residues" evidence="1">
    <location>
        <begin position="1198"/>
        <end position="1207"/>
    </location>
</feature>
<sequence length="1867" mass="204304">MTITKQKAAFSSPKNHRFDSTAETATFSSFFNQQSPNSKQQYLKRLENAEHEGQQQRDSDEHKSHSPVRNGSQAQPVMPNLGSGSPRSPPLQQRQNISPQQDHIRLPFPRRIKTSIGAMSQTSLEQHNGMNLHQISRSNSLRQQFVSDPKIDATSVIPIHVRYVPKDLWVQVDLPKDIPVHKARDLILSKCRLTCMPPQALSTPTAFSEQTSFKGNDFERATATCSSPEEEAPPIPRRRNISLNSRVSPRSSTAFETSNLLAPAHCVDGRSTPASSLGSLQPNRYSVFEDDESFNDQESTDDDEAELRAEALMVDSMFPQTPSLRNSLQSSIFSSTESVGLHGTQSPRQSQQDQGLQRVQHRSSKSSVSACSIGSGNQNYCDQQQYAPLTQQQLKKLISYNGGFGSAGDRRSNDSSSGRFNSILGWSAYRSRQSSGSTRQMVREALDHGGKLLDCLVYEEEESFCETKKNECTAWKACFGLFWHAAGHWLDDSRLVSSYHLQPHCLLELQLRNDYIQLPPQGTGLNYYDHYAEGVLYKKSKKNRQVSNLTSQGIKDSMGFWKARWVVLQGNKLFIYHKRKDTTKKSIELLPPLTVTTTAIPHNPHQSLKSASSAMSMSTNMISLTLSQDPNTPEICFRATSETELNNWTRIFNSLNFAPLCGVPLPLYSNSLMTSPVIKPCHVPPPLPPLPLDLPPAPMSTLPPVPMRRHERHQSYAATVNGNFEAAGLRKGDMPVYPTERKRCHTTQGVLSQSRLPSINPVLISNAAAALSNLNQGSEVSNESESNGCSNVNGLLKKSRSASMRMGGHMTPKRDRLRTMSHSSTSTYVGSLFNGALNQPPHHSLSRNGSTSSGHRNQYQGIGLQDDGHVIQQRRRTLTEPGNAPQIVRTRSMNSHRGSQQTLLRDYLQRSKDNLSDIASVPDSQPPETKEFQMPSEPECQALLNSSNKRSSASPLYSGYIWMYIPNTQQPSSTLPSSKNGYSTPSMSSVSMSKSSSCSSLAQLYTSAGSKASNICITKASGRYVKCFVVINSLGQFQWVEVNTELGQDSEEQKERTANVSYGIQLNPNFTPIQAKPGVSAVSSRRSSFSEQPILTGPAKGVVQVAMAHKLRLYFFCIKISISSLSEVIIEMVDTPGNEEKMLSRQTSFSSFRSSIQSGFSTPIPLSPAPSLTKKSPLRAKNRMSAPLTHQRTVSVMSNPSLPTRSVSLHKTRTRSRASTQSGNSPMNDGVAMWPSMSRLRERVISMPLQQASASPASVPMPDPERLISKTFSMLPPSKKLEPEVGFAAGVSLEAAEQISKRLLVKTQSLFMENRTRSGSPGSITTRKSMSSNRDSLQNASEAAVISRHESLMHVLGKTTGTMYPSDSDASNAASEAKIGDTSESKTEQGSKSQVLSLVQGLQKALEQCRTLPDNSPGGVLEKESKPTLHEITAKKRISLEKQKDSANVEATRLKLIGGTLESLAETNETNIGILPIASGDHPGETEEQRKERERMKEQERALRQAVGKIMMQCPFLEKSETCVDMDGRRFVTLKGYTETEEAWRMLQSSLDQFLDGPIKDQRSALPPEDTLIPSYHAPRLPEVRLSDKAQNFLKAKDKATAVATAPGLLNNDQTPTAINAAPITADTTLVAAATTVAAATMAAIGTGISSQVASAMTRASQSRIDTTTTTSASPIVAVRSDATDTRTKRSTGLEMFNRHSIPLGHGIGYGPRKSFVETIENPDVDKNAERSSLPICIPMRRNMVDTTSIATTTTAVAATTIPTRVARNRTESESGARPIPSAVLSAERFGHGRTSSGNMLMKYSSPPSTTPTSSPPEHLLQKQHGGGRAVAHLKARGASLSRWMHLPGTSHSNNVSSGNSAVASVV</sequence>
<feature type="compositionally biased region" description="Low complexity" evidence="1">
    <location>
        <begin position="1851"/>
        <end position="1867"/>
    </location>
</feature>
<feature type="compositionally biased region" description="Low complexity" evidence="1">
    <location>
        <begin position="778"/>
        <end position="794"/>
    </location>
</feature>
<feature type="compositionally biased region" description="Polar residues" evidence="1">
    <location>
        <begin position="889"/>
        <end position="900"/>
    </location>
</feature>
<dbReference type="Pfam" id="PF00169">
    <property type="entry name" value="PH"/>
    <property type="match status" value="1"/>
</dbReference>
<feature type="compositionally biased region" description="Basic and acidic residues" evidence="1">
    <location>
        <begin position="1378"/>
        <end position="1389"/>
    </location>
</feature>
<feature type="compositionally biased region" description="Polar residues" evidence="1">
    <location>
        <begin position="323"/>
        <end position="357"/>
    </location>
</feature>
<evidence type="ECO:0000259" key="2">
    <source>
        <dbReference type="PROSITE" id="PS50003"/>
    </source>
</evidence>
<dbReference type="InterPro" id="IPR011993">
    <property type="entry name" value="PH-like_dom_sf"/>
</dbReference>
<dbReference type="Proteomes" id="UP000703661">
    <property type="component" value="Unassembled WGS sequence"/>
</dbReference>
<feature type="compositionally biased region" description="Basic and acidic residues" evidence="1">
    <location>
        <begin position="44"/>
        <end position="64"/>
    </location>
</feature>
<feature type="region of interest" description="Disordered" evidence="1">
    <location>
        <begin position="221"/>
        <end position="249"/>
    </location>
</feature>
<dbReference type="SUPFAM" id="SSF50729">
    <property type="entry name" value="PH domain-like"/>
    <property type="match status" value="1"/>
</dbReference>
<name>A0A9P6MQ85_9FUNG</name>
<feature type="compositionally biased region" description="Polar residues" evidence="1">
    <location>
        <begin position="82"/>
        <end position="101"/>
    </location>
</feature>
<feature type="region of interest" description="Disordered" evidence="1">
    <location>
        <begin position="1198"/>
        <end position="1231"/>
    </location>
</feature>